<comment type="caution">
    <text evidence="1">The sequence shown here is derived from an EMBL/GenBank/DDBJ whole genome shotgun (WGS) entry which is preliminary data.</text>
</comment>
<accession>A0ABU6TA97</accession>
<dbReference type="Proteomes" id="UP001341840">
    <property type="component" value="Unassembled WGS sequence"/>
</dbReference>
<sequence length="101" mass="11150">MESPFDISQNSLDIFPMLKCGLMHELRYPIGRERNIRSNVTKISSLRFWTVETVKIFGLLIPDLGLVVMARVLVSILSMGGEGRTISMSPIGIVDAAKVGD</sequence>
<organism evidence="1 2">
    <name type="scientific">Stylosanthes scabra</name>
    <dbReference type="NCBI Taxonomy" id="79078"/>
    <lineage>
        <taxon>Eukaryota</taxon>
        <taxon>Viridiplantae</taxon>
        <taxon>Streptophyta</taxon>
        <taxon>Embryophyta</taxon>
        <taxon>Tracheophyta</taxon>
        <taxon>Spermatophyta</taxon>
        <taxon>Magnoliopsida</taxon>
        <taxon>eudicotyledons</taxon>
        <taxon>Gunneridae</taxon>
        <taxon>Pentapetalae</taxon>
        <taxon>rosids</taxon>
        <taxon>fabids</taxon>
        <taxon>Fabales</taxon>
        <taxon>Fabaceae</taxon>
        <taxon>Papilionoideae</taxon>
        <taxon>50 kb inversion clade</taxon>
        <taxon>dalbergioids sensu lato</taxon>
        <taxon>Dalbergieae</taxon>
        <taxon>Pterocarpus clade</taxon>
        <taxon>Stylosanthes</taxon>
    </lineage>
</organism>
<name>A0ABU6TA97_9FABA</name>
<protein>
    <submittedName>
        <fullName evidence="1">Uncharacterized protein</fullName>
    </submittedName>
</protein>
<gene>
    <name evidence="1" type="ORF">PIB30_025610</name>
</gene>
<evidence type="ECO:0000313" key="2">
    <source>
        <dbReference type="Proteomes" id="UP001341840"/>
    </source>
</evidence>
<keyword evidence="2" id="KW-1185">Reference proteome</keyword>
<dbReference type="EMBL" id="JASCZI010090715">
    <property type="protein sequence ID" value="MED6145465.1"/>
    <property type="molecule type" value="Genomic_DNA"/>
</dbReference>
<reference evidence="1 2" key="1">
    <citation type="journal article" date="2023" name="Plants (Basel)">
        <title>Bridging the Gap: Combining Genomics and Transcriptomics Approaches to Understand Stylosanthes scabra, an Orphan Legume from the Brazilian Caatinga.</title>
        <authorList>
            <person name="Ferreira-Neto J.R.C."/>
            <person name="da Silva M.D."/>
            <person name="Binneck E."/>
            <person name="de Melo N.F."/>
            <person name="da Silva R.H."/>
            <person name="de Melo A.L.T.M."/>
            <person name="Pandolfi V."/>
            <person name="Bustamante F.O."/>
            <person name="Brasileiro-Vidal A.C."/>
            <person name="Benko-Iseppon A.M."/>
        </authorList>
    </citation>
    <scope>NUCLEOTIDE SEQUENCE [LARGE SCALE GENOMIC DNA]</scope>
    <source>
        <tissue evidence="1">Leaves</tissue>
    </source>
</reference>
<evidence type="ECO:0000313" key="1">
    <source>
        <dbReference type="EMBL" id="MED6145465.1"/>
    </source>
</evidence>
<proteinExistence type="predicted"/>